<reference evidence="3" key="1">
    <citation type="submission" date="2023-03" db="EMBL/GenBank/DDBJ databases">
        <title>Massive genome expansion in bonnet fungi (Mycena s.s.) driven by repeated elements and novel gene families across ecological guilds.</title>
        <authorList>
            <consortium name="Lawrence Berkeley National Laboratory"/>
            <person name="Harder C.B."/>
            <person name="Miyauchi S."/>
            <person name="Viragh M."/>
            <person name="Kuo A."/>
            <person name="Thoen E."/>
            <person name="Andreopoulos B."/>
            <person name="Lu D."/>
            <person name="Skrede I."/>
            <person name="Drula E."/>
            <person name="Henrissat B."/>
            <person name="Morin E."/>
            <person name="Kohler A."/>
            <person name="Barry K."/>
            <person name="LaButti K."/>
            <person name="Morin E."/>
            <person name="Salamov A."/>
            <person name="Lipzen A."/>
            <person name="Mereny Z."/>
            <person name="Hegedus B."/>
            <person name="Baldrian P."/>
            <person name="Stursova M."/>
            <person name="Weitz H."/>
            <person name="Taylor A."/>
            <person name="Grigoriev I.V."/>
            <person name="Nagy L.G."/>
            <person name="Martin F."/>
            <person name="Kauserud H."/>
        </authorList>
    </citation>
    <scope>NUCLEOTIDE SEQUENCE</scope>
    <source>
        <strain evidence="3">9144</strain>
    </source>
</reference>
<feature type="coiled-coil region" evidence="1">
    <location>
        <begin position="76"/>
        <end position="145"/>
    </location>
</feature>
<dbReference type="Proteomes" id="UP001219525">
    <property type="component" value="Unassembled WGS sequence"/>
</dbReference>
<feature type="region of interest" description="Disordered" evidence="2">
    <location>
        <begin position="1"/>
        <end position="25"/>
    </location>
</feature>
<gene>
    <name evidence="3" type="ORF">GGX14DRAFT_671457</name>
</gene>
<evidence type="ECO:0000313" key="3">
    <source>
        <dbReference type="EMBL" id="KAJ7196979.1"/>
    </source>
</evidence>
<keyword evidence="4" id="KW-1185">Reference proteome</keyword>
<comment type="caution">
    <text evidence="3">The sequence shown here is derived from an EMBL/GenBank/DDBJ whole genome shotgun (WGS) entry which is preliminary data.</text>
</comment>
<evidence type="ECO:0000256" key="1">
    <source>
        <dbReference type="SAM" id="Coils"/>
    </source>
</evidence>
<evidence type="ECO:0000256" key="2">
    <source>
        <dbReference type="SAM" id="MobiDB-lite"/>
    </source>
</evidence>
<proteinExistence type="predicted"/>
<keyword evidence="1" id="KW-0175">Coiled coil</keyword>
<name>A0AAD6UXT0_9AGAR</name>
<dbReference type="AlphaFoldDB" id="A0AAD6UXT0"/>
<feature type="region of interest" description="Disordered" evidence="2">
    <location>
        <begin position="33"/>
        <end position="52"/>
    </location>
</feature>
<evidence type="ECO:0000313" key="4">
    <source>
        <dbReference type="Proteomes" id="UP001219525"/>
    </source>
</evidence>
<accession>A0AAD6UXT0</accession>
<feature type="compositionally biased region" description="Low complexity" evidence="2">
    <location>
        <begin position="190"/>
        <end position="217"/>
    </location>
</feature>
<feature type="region of interest" description="Disordered" evidence="2">
    <location>
        <begin position="167"/>
        <end position="381"/>
    </location>
</feature>
<feature type="compositionally biased region" description="Low complexity" evidence="2">
    <location>
        <begin position="237"/>
        <end position="321"/>
    </location>
</feature>
<organism evidence="3 4">
    <name type="scientific">Mycena pura</name>
    <dbReference type="NCBI Taxonomy" id="153505"/>
    <lineage>
        <taxon>Eukaryota</taxon>
        <taxon>Fungi</taxon>
        <taxon>Dikarya</taxon>
        <taxon>Basidiomycota</taxon>
        <taxon>Agaricomycotina</taxon>
        <taxon>Agaricomycetes</taxon>
        <taxon>Agaricomycetidae</taxon>
        <taxon>Agaricales</taxon>
        <taxon>Marasmiineae</taxon>
        <taxon>Mycenaceae</taxon>
        <taxon>Mycena</taxon>
    </lineage>
</organism>
<sequence>MDERSLPPLQIPPSSNAAPPASSAPRIPASVVEYRRSSSGGGSGLHFQYDTPVTARDAVKEIARLREDGTRMLRDLTRSQAEGKRLQIELERAQNDRGVMLVELETARKQNTSLADQARGAVQATQRAEKELQEVRRALHGERARAASAVAAVGRLRDELQLELARRSNRPPQVKAEQMDIELAPPTDKLSSLPPRRPSSVATPPSPSVSIASSAHPTSPRPIRLPSFPSQKHDRPSLSTTSSPSETSSRYLPPASAMAPSSSSDAGPAASSSSSPPGTRSFSLPSLSLPLSSGSPLRPTLTSTNSMGSSPPGPSSAAPGPIVVSSTAPNVEASRSAPLPHQESNHKRKRSHDAVDDAAAGPTPSQWPAPTPVQPQKREPRLGISHLSLLYETRGNKMSCRFCGYSFRLTAAWVALVGHSQSAHADKCAELVALGPAQVLEKSHRLGTGIGKG</sequence>
<dbReference type="EMBL" id="JARJCW010000080">
    <property type="protein sequence ID" value="KAJ7196979.1"/>
    <property type="molecule type" value="Genomic_DNA"/>
</dbReference>
<protein>
    <submittedName>
        <fullName evidence="3">Uncharacterized protein</fullName>
    </submittedName>
</protein>
<feature type="compositionally biased region" description="Low complexity" evidence="2">
    <location>
        <begin position="12"/>
        <end position="25"/>
    </location>
</feature>